<organism evidence="2 3">
    <name type="scientific">Gottschalkia purinilytica</name>
    <name type="common">Clostridium purinilyticum</name>
    <dbReference type="NCBI Taxonomy" id="1503"/>
    <lineage>
        <taxon>Bacteria</taxon>
        <taxon>Bacillati</taxon>
        <taxon>Bacillota</taxon>
        <taxon>Tissierellia</taxon>
        <taxon>Tissierellales</taxon>
        <taxon>Gottschalkiaceae</taxon>
        <taxon>Gottschalkia</taxon>
    </lineage>
</organism>
<dbReference type="Proteomes" id="UP000037267">
    <property type="component" value="Unassembled WGS sequence"/>
</dbReference>
<dbReference type="Pfam" id="PF14242">
    <property type="entry name" value="DUF4342"/>
    <property type="match status" value="1"/>
</dbReference>
<gene>
    <name evidence="2" type="ORF">CLPU_3c01150</name>
</gene>
<sequence>MEISLEKIDMIRERTGVSYKTAKEVLEKHNGDVVEALVELEEKGSSWANNITSKGDELLERIKEVLKEGNVTKITVKKDGEIIMNIPVNAGAVGVLISPLLATFGLTAAVLSKCTIEITKKDGEVIKLEEVAGKAMDKVKQAVKKDNKDGNE</sequence>
<evidence type="ECO:0000313" key="3">
    <source>
        <dbReference type="Proteomes" id="UP000037267"/>
    </source>
</evidence>
<dbReference type="InterPro" id="IPR025642">
    <property type="entry name" value="DUF4342"/>
</dbReference>
<evidence type="ECO:0000313" key="2">
    <source>
        <dbReference type="EMBL" id="KNF09337.1"/>
    </source>
</evidence>
<dbReference type="AlphaFoldDB" id="A0A0L0WCY6"/>
<evidence type="ECO:0000259" key="1">
    <source>
        <dbReference type="Pfam" id="PF14242"/>
    </source>
</evidence>
<dbReference type="EMBL" id="LGSS01000003">
    <property type="protein sequence ID" value="KNF09337.1"/>
    <property type="molecule type" value="Genomic_DNA"/>
</dbReference>
<reference evidence="3" key="1">
    <citation type="submission" date="2015-07" db="EMBL/GenBank/DDBJ databases">
        <title>Draft genome sequence of the purine-degrading Gottschalkia purinilyticum DSM 1384 (formerly Clostridium purinilyticum).</title>
        <authorList>
            <person name="Poehlein A."/>
            <person name="Schiel-Bengelsdorf B."/>
            <person name="Bengelsdorf F.R."/>
            <person name="Daniel R."/>
            <person name="Duerre P."/>
        </authorList>
    </citation>
    <scope>NUCLEOTIDE SEQUENCE [LARGE SCALE GENOMIC DNA]</scope>
    <source>
        <strain evidence="3">DSM 1384</strain>
    </source>
</reference>
<name>A0A0L0WCY6_GOTPU</name>
<protein>
    <recommendedName>
        <fullName evidence="1">DUF4342 domain-containing protein</fullName>
    </recommendedName>
</protein>
<keyword evidence="3" id="KW-1185">Reference proteome</keyword>
<dbReference type="CDD" id="cd14360">
    <property type="entry name" value="UBA_NAC_like_bac"/>
    <property type="match status" value="1"/>
</dbReference>
<comment type="caution">
    <text evidence="2">The sequence shown here is derived from an EMBL/GenBank/DDBJ whole genome shotgun (WGS) entry which is preliminary data.</text>
</comment>
<dbReference type="OrthoDB" id="129626at2"/>
<proteinExistence type="predicted"/>
<dbReference type="InterPro" id="IPR009060">
    <property type="entry name" value="UBA-like_sf"/>
</dbReference>
<feature type="domain" description="DUF4342" evidence="1">
    <location>
        <begin position="46"/>
        <end position="120"/>
    </location>
</feature>
<dbReference type="STRING" id="1503.CLPU_3c01150"/>
<dbReference type="RefSeq" id="WP_050354333.1">
    <property type="nucleotide sequence ID" value="NZ_LGSS01000003.1"/>
</dbReference>
<dbReference type="Gene3D" id="1.10.8.10">
    <property type="entry name" value="DNA helicase RuvA subunit, C-terminal domain"/>
    <property type="match status" value="1"/>
</dbReference>
<accession>A0A0L0WCY6</accession>
<dbReference type="SUPFAM" id="SSF46934">
    <property type="entry name" value="UBA-like"/>
    <property type="match status" value="1"/>
</dbReference>